<dbReference type="AlphaFoldDB" id="A0A212J8I5"/>
<protein>
    <submittedName>
        <fullName evidence="2">Uncharacterized protein</fullName>
    </submittedName>
</protein>
<organism evidence="2">
    <name type="scientific">uncultured Alphaproteobacteria bacterium</name>
    <dbReference type="NCBI Taxonomy" id="91750"/>
    <lineage>
        <taxon>Bacteria</taxon>
        <taxon>Pseudomonadati</taxon>
        <taxon>Pseudomonadota</taxon>
        <taxon>Alphaproteobacteria</taxon>
        <taxon>environmental samples</taxon>
    </lineage>
</organism>
<proteinExistence type="predicted"/>
<keyword evidence="1" id="KW-0732">Signal</keyword>
<evidence type="ECO:0000256" key="1">
    <source>
        <dbReference type="SAM" id="SignalP"/>
    </source>
</evidence>
<reference evidence="2" key="1">
    <citation type="submission" date="2016-04" db="EMBL/GenBank/DDBJ databases">
        <authorList>
            <person name="Evans L.H."/>
            <person name="Alamgir A."/>
            <person name="Owens N."/>
            <person name="Weber N.D."/>
            <person name="Virtaneva K."/>
            <person name="Barbian K."/>
            <person name="Babar A."/>
            <person name="Rosenke K."/>
        </authorList>
    </citation>
    <scope>NUCLEOTIDE SEQUENCE</scope>
    <source>
        <strain evidence="2">86</strain>
    </source>
</reference>
<name>A0A212J8I5_9PROT</name>
<feature type="signal peptide" evidence="1">
    <location>
        <begin position="1"/>
        <end position="21"/>
    </location>
</feature>
<dbReference type="EMBL" id="FLUO01000001">
    <property type="protein sequence ID" value="SBV95752.1"/>
    <property type="molecule type" value="Genomic_DNA"/>
</dbReference>
<accession>A0A212J8I5</accession>
<gene>
    <name evidence="2" type="ORF">KL86APRO_10672</name>
</gene>
<sequence>MKRIWVMLAIAAAMAGGAARAQGDDACSRAMRAQTGGADYQPGVDVHGKAVAPADVAGTIRIEPPKVIEFPVTLDVARRAGFAPRGPYEANLEVAKVRIEGSRVFINGQAVNPDDSTELIAACRAARK</sequence>
<feature type="chain" id="PRO_5012080997" evidence="1">
    <location>
        <begin position="22"/>
        <end position="128"/>
    </location>
</feature>
<evidence type="ECO:0000313" key="2">
    <source>
        <dbReference type="EMBL" id="SBV95752.1"/>
    </source>
</evidence>